<keyword evidence="7" id="KW-1185">Reference proteome</keyword>
<dbReference type="STRING" id="395963.Bind_0117"/>
<dbReference type="RefSeq" id="WP_012383133.1">
    <property type="nucleotide sequence ID" value="NC_010581.1"/>
</dbReference>
<comment type="cofactor">
    <cofactor evidence="1">
        <name>pyridoxal 5'-phosphate</name>
        <dbReference type="ChEBI" id="CHEBI:597326"/>
    </cofactor>
</comment>
<protein>
    <submittedName>
        <fullName evidence="6">Aminotransferase class-III</fullName>
    </submittedName>
</protein>
<dbReference type="InterPro" id="IPR015422">
    <property type="entry name" value="PyrdxlP-dep_Trfase_small"/>
</dbReference>
<reference evidence="6 7" key="2">
    <citation type="journal article" date="2010" name="J. Bacteriol.">
        <title>Complete genome sequence of Beijerinckia indica subsp. indica.</title>
        <authorList>
            <person name="Tamas I."/>
            <person name="Dedysh S.N."/>
            <person name="Liesack W."/>
            <person name="Stott M.B."/>
            <person name="Alam M."/>
            <person name="Murrell J.C."/>
            <person name="Dunfield P.F."/>
        </authorList>
    </citation>
    <scope>NUCLEOTIDE SEQUENCE [LARGE SCALE GENOMIC DNA]</scope>
    <source>
        <strain evidence="7">ATCC 9039 / DSM 1715 / NCIMB 8712</strain>
    </source>
</reference>
<dbReference type="PANTHER" id="PTHR11986:SF79">
    <property type="entry name" value="ACETYLORNITHINE AMINOTRANSFERASE, MITOCHONDRIAL"/>
    <property type="match status" value="1"/>
</dbReference>
<comment type="similarity">
    <text evidence="5">Belongs to the class-III pyridoxal-phosphate-dependent aminotransferase family.</text>
</comment>
<dbReference type="Gene3D" id="3.40.640.10">
    <property type="entry name" value="Type I PLP-dependent aspartate aminotransferase-like (Major domain)"/>
    <property type="match status" value="1"/>
</dbReference>
<dbReference type="InterPro" id="IPR005814">
    <property type="entry name" value="Aminotrans_3"/>
</dbReference>
<dbReference type="GO" id="GO:0008483">
    <property type="term" value="F:transaminase activity"/>
    <property type="evidence" value="ECO:0007669"/>
    <property type="project" value="UniProtKB-KW"/>
</dbReference>
<keyword evidence="3 6" id="KW-0808">Transferase</keyword>
<evidence type="ECO:0000256" key="5">
    <source>
        <dbReference type="RuleBase" id="RU003560"/>
    </source>
</evidence>
<dbReference type="InterPro" id="IPR015424">
    <property type="entry name" value="PyrdxlP-dep_Trfase"/>
</dbReference>
<dbReference type="InterPro" id="IPR015421">
    <property type="entry name" value="PyrdxlP-dep_Trfase_major"/>
</dbReference>
<keyword evidence="2 6" id="KW-0032">Aminotransferase</keyword>
<dbReference type="KEGG" id="bid:Bind_0117"/>
<dbReference type="OrthoDB" id="9801052at2"/>
<dbReference type="HOGENOM" id="CLU_016922_10_0_5"/>
<name>B2IBQ3_BEII9</name>
<evidence type="ECO:0000256" key="3">
    <source>
        <dbReference type="ARBA" id="ARBA00022679"/>
    </source>
</evidence>
<organism evidence="6 7">
    <name type="scientific">Beijerinckia indica subsp. indica (strain ATCC 9039 / DSM 1715 / NCIMB 8712)</name>
    <dbReference type="NCBI Taxonomy" id="395963"/>
    <lineage>
        <taxon>Bacteria</taxon>
        <taxon>Pseudomonadati</taxon>
        <taxon>Pseudomonadota</taxon>
        <taxon>Alphaproteobacteria</taxon>
        <taxon>Hyphomicrobiales</taxon>
        <taxon>Beijerinckiaceae</taxon>
        <taxon>Beijerinckia</taxon>
    </lineage>
</organism>
<gene>
    <name evidence="6" type="ordered locus">Bind_0117</name>
</gene>
<evidence type="ECO:0000256" key="2">
    <source>
        <dbReference type="ARBA" id="ARBA00022576"/>
    </source>
</evidence>
<accession>B2IBQ3</accession>
<evidence type="ECO:0000313" key="7">
    <source>
        <dbReference type="Proteomes" id="UP000001695"/>
    </source>
</evidence>
<evidence type="ECO:0000256" key="4">
    <source>
        <dbReference type="ARBA" id="ARBA00022898"/>
    </source>
</evidence>
<dbReference type="GO" id="GO:0042802">
    <property type="term" value="F:identical protein binding"/>
    <property type="evidence" value="ECO:0007669"/>
    <property type="project" value="TreeGrafter"/>
</dbReference>
<dbReference type="PANTHER" id="PTHR11986">
    <property type="entry name" value="AMINOTRANSFERASE CLASS III"/>
    <property type="match status" value="1"/>
</dbReference>
<reference evidence="7" key="1">
    <citation type="submission" date="2008-03" db="EMBL/GenBank/DDBJ databases">
        <title>Complete sequence of chromosome of Beijerinckia indica subsp. indica ATCC 9039.</title>
        <authorList>
            <consortium name="US DOE Joint Genome Institute"/>
            <person name="Copeland A."/>
            <person name="Lucas S."/>
            <person name="Lapidus A."/>
            <person name="Glavina del Rio T."/>
            <person name="Dalin E."/>
            <person name="Tice H."/>
            <person name="Bruce D."/>
            <person name="Goodwin L."/>
            <person name="Pitluck S."/>
            <person name="LaButti K."/>
            <person name="Schmutz J."/>
            <person name="Larimer F."/>
            <person name="Land M."/>
            <person name="Hauser L."/>
            <person name="Kyrpides N."/>
            <person name="Mikhailova N."/>
            <person name="Dunfield P.F."/>
            <person name="Dedysh S.N."/>
            <person name="Liesack W."/>
            <person name="Saw J.H."/>
            <person name="Alam M."/>
            <person name="Chen Y."/>
            <person name="Murrell J.C."/>
            <person name="Richardson P."/>
        </authorList>
    </citation>
    <scope>NUCLEOTIDE SEQUENCE [LARGE SCALE GENOMIC DNA]</scope>
    <source>
        <strain evidence="7">ATCC 9039 / DSM 1715 / NCIMB 8712</strain>
    </source>
</reference>
<dbReference type="GO" id="GO:0030170">
    <property type="term" value="F:pyridoxal phosphate binding"/>
    <property type="evidence" value="ECO:0007669"/>
    <property type="project" value="InterPro"/>
</dbReference>
<evidence type="ECO:0000313" key="6">
    <source>
        <dbReference type="EMBL" id="ACB93775.1"/>
    </source>
</evidence>
<sequence>MDSQQIGEAYRQRHWRFLADLQKKAGMEFVVGRREGSHIWNVENSRRLLDCGNSGGVHSLGHCNPEIRQLIAESLETLDAGMWVMPTEEALAFQDTVNRADSPIPDCRTVLTLSASDAMDATIMWSFRVTGRKKVLAFKHGYHGHSGFAALATGSEAEGLLSHYSLPGDYSLFFEDYGDLDAIERTIDASCAAIIMEPMNYETFEPAPDGFLEGVQALCRRHSTLLILDETRSGLGRSGRLWMSGFYDIQPDIIISGKGLGGGYYPVGALIARSDIYDLCMNSGHWGYMASLAGSPIGARIAMKVLDIVRRPELVANVHLLERDLTTLFLALSANFPDLYRPAWVRGGIAALGLQDAQFASMIQLELFRRGVLCHSTSLITPSVVKFFPCLTSTPSIVEELGGALEDCAQSFRKQERVSTS</sequence>
<dbReference type="eggNOG" id="COG4992">
    <property type="taxonomic scope" value="Bacteria"/>
</dbReference>
<dbReference type="Gene3D" id="3.90.1150.10">
    <property type="entry name" value="Aspartate Aminotransferase, domain 1"/>
    <property type="match status" value="1"/>
</dbReference>
<dbReference type="EMBL" id="CP001016">
    <property type="protein sequence ID" value="ACB93775.1"/>
    <property type="molecule type" value="Genomic_DNA"/>
</dbReference>
<evidence type="ECO:0000256" key="1">
    <source>
        <dbReference type="ARBA" id="ARBA00001933"/>
    </source>
</evidence>
<dbReference type="SUPFAM" id="SSF53383">
    <property type="entry name" value="PLP-dependent transferases"/>
    <property type="match status" value="1"/>
</dbReference>
<dbReference type="Pfam" id="PF00202">
    <property type="entry name" value="Aminotran_3"/>
    <property type="match status" value="1"/>
</dbReference>
<proteinExistence type="inferred from homology"/>
<dbReference type="InterPro" id="IPR050103">
    <property type="entry name" value="Class-III_PLP-dep_AT"/>
</dbReference>
<keyword evidence="4 5" id="KW-0663">Pyridoxal phosphate</keyword>
<dbReference type="Proteomes" id="UP000001695">
    <property type="component" value="Chromosome"/>
</dbReference>
<dbReference type="AlphaFoldDB" id="B2IBQ3"/>